<evidence type="ECO:0000256" key="7">
    <source>
        <dbReference type="ARBA" id="ARBA00024030"/>
    </source>
</evidence>
<dbReference type="InterPro" id="IPR023271">
    <property type="entry name" value="Aquaporin-like"/>
</dbReference>
<keyword evidence="12" id="KW-1185">Reference proteome</keyword>
<evidence type="ECO:0000256" key="4">
    <source>
        <dbReference type="ARBA" id="ARBA00022737"/>
    </source>
</evidence>
<dbReference type="GO" id="GO:0005783">
    <property type="term" value="C:endoplasmic reticulum"/>
    <property type="evidence" value="ECO:0007669"/>
    <property type="project" value="UniProtKB-ARBA"/>
</dbReference>
<keyword evidence="6 10" id="KW-0472">Membrane</keyword>
<dbReference type="GeneID" id="109223335"/>
<protein>
    <submittedName>
        <fullName evidence="11">Aquaporin sip1-2</fullName>
    </submittedName>
</protein>
<dbReference type="SMR" id="A0A1J6IH78"/>
<comment type="caution">
    <text evidence="11">The sequence shown here is derived from an EMBL/GenBank/DDBJ whole genome shotgun (WGS) entry which is preliminary data.</text>
</comment>
<evidence type="ECO:0000256" key="10">
    <source>
        <dbReference type="SAM" id="Phobius"/>
    </source>
</evidence>
<evidence type="ECO:0000256" key="8">
    <source>
        <dbReference type="ARBA" id="ARBA00058554"/>
    </source>
</evidence>
<dbReference type="FunFam" id="1.20.1080.10:FF:000043">
    <property type="entry name" value="Aquaporin SIP1-1"/>
    <property type="match status" value="1"/>
</dbReference>
<dbReference type="Pfam" id="PF00230">
    <property type="entry name" value="MIP"/>
    <property type="match status" value="1"/>
</dbReference>
<dbReference type="InterPro" id="IPR044222">
    <property type="entry name" value="SIP1-1/2-like"/>
</dbReference>
<dbReference type="PRINTS" id="PR00783">
    <property type="entry name" value="MINTRINSICP"/>
</dbReference>
<evidence type="ECO:0000256" key="3">
    <source>
        <dbReference type="ARBA" id="ARBA00022692"/>
    </source>
</evidence>
<dbReference type="SUPFAM" id="SSF81338">
    <property type="entry name" value="Aquaporin-like"/>
    <property type="match status" value="1"/>
</dbReference>
<accession>A0A1J6IH78</accession>
<feature type="transmembrane region" description="Helical" evidence="10">
    <location>
        <begin position="132"/>
        <end position="153"/>
    </location>
</feature>
<feature type="transmembrane region" description="Helical" evidence="10">
    <location>
        <begin position="12"/>
        <end position="32"/>
    </location>
</feature>
<dbReference type="STRING" id="49451.A0A1J6IH78"/>
<reference evidence="11" key="1">
    <citation type="submission" date="2016-11" db="EMBL/GenBank/DDBJ databases">
        <title>The genome of Nicotiana attenuata.</title>
        <authorList>
            <person name="Xu S."/>
            <person name="Brockmoeller T."/>
            <person name="Gaquerel E."/>
            <person name="Navarro A."/>
            <person name="Kuhl H."/>
            <person name="Gase K."/>
            <person name="Ling Z."/>
            <person name="Zhou W."/>
            <person name="Kreitzer C."/>
            <person name="Stanke M."/>
            <person name="Tang H."/>
            <person name="Lyons E."/>
            <person name="Pandey P."/>
            <person name="Pandey S.P."/>
            <person name="Timmermann B."/>
            <person name="Baldwin I.T."/>
        </authorList>
    </citation>
    <scope>NUCLEOTIDE SEQUENCE [LARGE SCALE GENOMIC DNA]</scope>
    <source>
        <strain evidence="11">UT</strain>
    </source>
</reference>
<keyword evidence="2 9" id="KW-0813">Transport</keyword>
<organism evidence="11 12">
    <name type="scientific">Nicotiana attenuata</name>
    <name type="common">Coyote tobacco</name>
    <dbReference type="NCBI Taxonomy" id="49451"/>
    <lineage>
        <taxon>Eukaryota</taxon>
        <taxon>Viridiplantae</taxon>
        <taxon>Streptophyta</taxon>
        <taxon>Embryophyta</taxon>
        <taxon>Tracheophyta</taxon>
        <taxon>Spermatophyta</taxon>
        <taxon>Magnoliopsida</taxon>
        <taxon>eudicotyledons</taxon>
        <taxon>Gunneridae</taxon>
        <taxon>Pentapetalae</taxon>
        <taxon>asterids</taxon>
        <taxon>lamiids</taxon>
        <taxon>Solanales</taxon>
        <taxon>Solanaceae</taxon>
        <taxon>Nicotianoideae</taxon>
        <taxon>Nicotianeae</taxon>
        <taxon>Nicotiana</taxon>
    </lineage>
</organism>
<evidence type="ECO:0000313" key="12">
    <source>
        <dbReference type="Proteomes" id="UP000187609"/>
    </source>
</evidence>
<dbReference type="Gramene" id="OIT04429">
    <property type="protein sequence ID" value="OIT04429"/>
    <property type="gene ID" value="A4A49_25390"/>
</dbReference>
<dbReference type="AlphaFoldDB" id="A0A1J6IH78"/>
<comment type="function">
    <text evidence="8">Water channel required to facilitate the transport of water across cell membrane.</text>
</comment>
<dbReference type="PANTHER" id="PTHR46739:SF4">
    <property type="entry name" value="AQUAPORIN SIP1-2-LIKE ISOFORM X1"/>
    <property type="match status" value="1"/>
</dbReference>
<feature type="transmembrane region" description="Helical" evidence="10">
    <location>
        <begin position="160"/>
        <end position="178"/>
    </location>
</feature>
<dbReference type="EMBL" id="MJEQ01037185">
    <property type="protein sequence ID" value="OIT04429.1"/>
    <property type="molecule type" value="Genomic_DNA"/>
</dbReference>
<dbReference type="GO" id="GO:0016020">
    <property type="term" value="C:membrane"/>
    <property type="evidence" value="ECO:0007669"/>
    <property type="project" value="UniProtKB-SubCell"/>
</dbReference>
<evidence type="ECO:0000256" key="5">
    <source>
        <dbReference type="ARBA" id="ARBA00022989"/>
    </source>
</evidence>
<gene>
    <name evidence="11" type="primary">SIP1-2_0</name>
    <name evidence="11" type="ORF">A4A49_25390</name>
</gene>
<dbReference type="Gene3D" id="1.20.1080.10">
    <property type="entry name" value="Glycerol uptake facilitator protein"/>
    <property type="match status" value="1"/>
</dbReference>
<feature type="transmembrane region" description="Helical" evidence="10">
    <location>
        <begin position="207"/>
        <end position="228"/>
    </location>
</feature>
<keyword evidence="3 9" id="KW-0812">Transmembrane</keyword>
<dbReference type="GO" id="GO:0015250">
    <property type="term" value="F:water channel activity"/>
    <property type="evidence" value="ECO:0007669"/>
    <property type="project" value="InterPro"/>
</dbReference>
<dbReference type="KEGG" id="nau:109223335"/>
<comment type="subcellular location">
    <subcellularLocation>
        <location evidence="1">Membrane</location>
        <topology evidence="1">Multi-pass membrane protein</topology>
    </subcellularLocation>
</comment>
<keyword evidence="4" id="KW-0677">Repeat</keyword>
<keyword evidence="5 10" id="KW-1133">Transmembrane helix</keyword>
<proteinExistence type="inferred from homology"/>
<sequence>MGVVKAAIADGALTFLWVLCSSCIGVSTYLVATTFGVVNEMGSLFITTLVVFLMFLVFGFLGDALGGAGFNPTGNAAFYAAGLGDDSLVSAAVRCPAQVAGAVAGSLAIMELMPKHYHHMIEGPALKVDAQAGAIAEGVLTFIITFMVFLIVLRGPKSALLKNLLLTMVTVPLVVAGSKYTGPSMNPANAFGWAYLSNAHNTWEHFYVYWVSPFIGAILAAWIFRALFPPPVKQKSRKQKRN</sequence>
<evidence type="ECO:0000256" key="2">
    <source>
        <dbReference type="ARBA" id="ARBA00022448"/>
    </source>
</evidence>
<feature type="transmembrane region" description="Helical" evidence="10">
    <location>
        <begin position="44"/>
        <end position="62"/>
    </location>
</feature>
<dbReference type="OMA" id="FGWAYVY"/>
<dbReference type="OrthoDB" id="3222at2759"/>
<evidence type="ECO:0000313" key="11">
    <source>
        <dbReference type="EMBL" id="OIT04429.1"/>
    </source>
</evidence>
<evidence type="ECO:0000256" key="1">
    <source>
        <dbReference type="ARBA" id="ARBA00004141"/>
    </source>
</evidence>
<dbReference type="PANTHER" id="PTHR46739">
    <property type="entry name" value="AQUAPORIN SIP1-1"/>
    <property type="match status" value="1"/>
</dbReference>
<comment type="similarity">
    <text evidence="7">Belongs to the MIP/aquaporin (TC 1.A.8) family. SIP (TC 1.A.8.10) subfamily.</text>
</comment>
<evidence type="ECO:0000256" key="6">
    <source>
        <dbReference type="ARBA" id="ARBA00023136"/>
    </source>
</evidence>
<name>A0A1J6IH78_NICAT</name>
<dbReference type="Proteomes" id="UP000187609">
    <property type="component" value="Unassembled WGS sequence"/>
</dbReference>
<dbReference type="InterPro" id="IPR000425">
    <property type="entry name" value="MIP"/>
</dbReference>
<evidence type="ECO:0000256" key="9">
    <source>
        <dbReference type="RuleBase" id="RU000477"/>
    </source>
</evidence>